<dbReference type="SUPFAM" id="SSF51690">
    <property type="entry name" value="Nicotinate/Quinolinate PRTase C-terminal domain-like"/>
    <property type="match status" value="1"/>
</dbReference>
<dbReference type="NCBIfam" id="NF005529">
    <property type="entry name" value="PRK07188.1"/>
    <property type="match status" value="1"/>
</dbReference>
<comment type="pathway">
    <text evidence="1">Cofactor biosynthesis; NAD(+) biosynthesis; nicotinate D-ribonucleotide from nicotinate: step 1/1.</text>
</comment>
<dbReference type="SUPFAM" id="SSF54675">
    <property type="entry name" value="Nicotinate/Quinolinate PRTase N-terminal domain-like"/>
    <property type="match status" value="1"/>
</dbReference>
<dbReference type="EC" id="6.3.4.21" evidence="2"/>
<dbReference type="InterPro" id="IPR037128">
    <property type="entry name" value="Quinolinate_PRibosylTase_N_sf"/>
</dbReference>
<dbReference type="EMBL" id="CP038017">
    <property type="protein sequence ID" value="QIV94910.1"/>
    <property type="molecule type" value="Genomic_DNA"/>
</dbReference>
<proteinExistence type="predicted"/>
<evidence type="ECO:0000256" key="3">
    <source>
        <dbReference type="ARBA" id="ARBA00022553"/>
    </source>
</evidence>
<evidence type="ECO:0000259" key="7">
    <source>
        <dbReference type="Pfam" id="PF02749"/>
    </source>
</evidence>
<sequence>MKDCEFILKQNGKISRLTDKTFNFDKQIEEGFYSAKYFLKTQQILEQQPFSTIVLLQFFQRKEKAILCGVDESLALIQKFAKNYDKLEIKALHDGDEISAFEPVLTIKGEYKDFGFLEGIIDGILARRTSLATNASDLANLLNGDQEIIFMGDREDIYTTQSGDGYAVNIGGIKKVATDAMGAWTGINGIGTMPHALIQNFNGDLVKACQAYVNTFPTEPLIALVDYNNDVVIDSLKVAHQFGQKLAAVRVDTSPTMVDKYFLRNSEKMGSFDPRGVNSELIKVLRKSLDKEGFHNVKIIASGNFDHEKIKQFQNDATPVDIYGVGSSLLKVKIGFTGDCVELNGKPQAKLGRKKLDSSRLTLVK</sequence>
<evidence type="ECO:0000256" key="6">
    <source>
        <dbReference type="ARBA" id="ARBA00048668"/>
    </source>
</evidence>
<keyword evidence="9" id="KW-1185">Reference proteome</keyword>
<keyword evidence="8" id="KW-0328">Glycosyltransferase</keyword>
<dbReference type="Proteomes" id="UP000503320">
    <property type="component" value="Chromosome"/>
</dbReference>
<dbReference type="InterPro" id="IPR036068">
    <property type="entry name" value="Nicotinate_pribotase-like_C"/>
</dbReference>
<organism evidence="8 9">
    <name type="scientific">Allofrancisella frigidaquae</name>
    <dbReference type="NCBI Taxonomy" id="1085644"/>
    <lineage>
        <taxon>Bacteria</taxon>
        <taxon>Pseudomonadati</taxon>
        <taxon>Pseudomonadota</taxon>
        <taxon>Gammaproteobacteria</taxon>
        <taxon>Thiotrichales</taxon>
        <taxon>Francisellaceae</taxon>
        <taxon>Allofrancisella</taxon>
    </lineage>
</organism>
<keyword evidence="8" id="KW-0808">Transferase</keyword>
<evidence type="ECO:0000313" key="9">
    <source>
        <dbReference type="Proteomes" id="UP000503320"/>
    </source>
</evidence>
<dbReference type="AlphaFoldDB" id="A0A6M3HV16"/>
<evidence type="ECO:0000256" key="5">
    <source>
        <dbReference type="ARBA" id="ARBA00022642"/>
    </source>
</evidence>
<dbReference type="PANTHER" id="PTHR43202">
    <property type="entry name" value="NICOTINATE-NUCLEOTIDE PYROPHOSPHORYLASE"/>
    <property type="match status" value="1"/>
</dbReference>
<dbReference type="InterPro" id="IPR053190">
    <property type="entry name" value="NAPRTase-like"/>
</dbReference>
<name>A0A6M3HV16_9GAMM</name>
<dbReference type="Gene3D" id="3.90.1170.20">
    <property type="entry name" value="Quinolinate phosphoribosyl transferase, N-terminal domain"/>
    <property type="match status" value="1"/>
</dbReference>
<keyword evidence="3" id="KW-0597">Phosphoprotein</keyword>
<dbReference type="RefSeq" id="WP_172106969.1">
    <property type="nucleotide sequence ID" value="NZ_CP038017.1"/>
</dbReference>
<accession>A0A6M3HV16</accession>
<dbReference type="InterPro" id="IPR013785">
    <property type="entry name" value="Aldolase_TIM"/>
</dbReference>
<feature type="domain" description="Quinolinate phosphoribosyl transferase N-terminal" evidence="7">
    <location>
        <begin position="54"/>
        <end position="127"/>
    </location>
</feature>
<dbReference type="GO" id="GO:0004516">
    <property type="term" value="F:nicotinate phosphoribosyltransferase activity"/>
    <property type="evidence" value="ECO:0007669"/>
    <property type="project" value="UniProtKB-EC"/>
</dbReference>
<dbReference type="PANTHER" id="PTHR43202:SF1">
    <property type="entry name" value="NICOTINATE PHOSPHORIBOSYLTRANSFERASE"/>
    <property type="match status" value="1"/>
</dbReference>
<dbReference type="InterPro" id="IPR022412">
    <property type="entry name" value="Quinolinate_PRibosylTrfase_N"/>
</dbReference>
<protein>
    <recommendedName>
        <fullName evidence="2">nicotinate phosphoribosyltransferase</fullName>
        <ecNumber evidence="2">6.3.4.21</ecNumber>
    </recommendedName>
</protein>
<comment type="catalytic activity">
    <reaction evidence="6">
        <text>5-phospho-alpha-D-ribose 1-diphosphate + nicotinate + ATP + H2O = nicotinate beta-D-ribonucleotide + ADP + phosphate + diphosphate</text>
        <dbReference type="Rhea" id="RHEA:36163"/>
        <dbReference type="ChEBI" id="CHEBI:15377"/>
        <dbReference type="ChEBI" id="CHEBI:30616"/>
        <dbReference type="ChEBI" id="CHEBI:32544"/>
        <dbReference type="ChEBI" id="CHEBI:33019"/>
        <dbReference type="ChEBI" id="CHEBI:43474"/>
        <dbReference type="ChEBI" id="CHEBI:57502"/>
        <dbReference type="ChEBI" id="CHEBI:58017"/>
        <dbReference type="ChEBI" id="CHEBI:456216"/>
        <dbReference type="EC" id="6.3.4.21"/>
    </reaction>
</comment>
<gene>
    <name evidence="8" type="ORF">E3E15_05920</name>
</gene>
<dbReference type="UniPathway" id="UPA00253">
    <property type="reaction ID" value="UER00457"/>
</dbReference>
<keyword evidence="5" id="KW-0662">Pyridine nucleotide biosynthesis</keyword>
<dbReference type="GO" id="GO:0009435">
    <property type="term" value="P:NAD+ biosynthetic process"/>
    <property type="evidence" value="ECO:0007669"/>
    <property type="project" value="UniProtKB-UniPathway"/>
</dbReference>
<evidence type="ECO:0000256" key="2">
    <source>
        <dbReference type="ARBA" id="ARBA00013236"/>
    </source>
</evidence>
<evidence type="ECO:0000256" key="4">
    <source>
        <dbReference type="ARBA" id="ARBA00022598"/>
    </source>
</evidence>
<evidence type="ECO:0000313" key="8">
    <source>
        <dbReference type="EMBL" id="QIV94910.1"/>
    </source>
</evidence>
<reference evidence="8 9" key="1">
    <citation type="submission" date="2019-03" db="EMBL/GenBank/DDBJ databases">
        <title>Complete Genome Sequence of Allofrancisella frigidaquae Strain SYSU 10HL1970 Isolated from Water-Cooling Systems in China.</title>
        <authorList>
            <person name="Ohrman C."/>
            <person name="Uneklint I."/>
            <person name="Sjodin A."/>
        </authorList>
    </citation>
    <scope>NUCLEOTIDE SEQUENCE [LARGE SCALE GENOMIC DNA]</scope>
    <source>
        <strain evidence="8 9">SYSU 10HL1970</strain>
    </source>
</reference>
<dbReference type="InterPro" id="IPR007229">
    <property type="entry name" value="Nic_PRibTrfase-Fam"/>
</dbReference>
<dbReference type="PIRSF" id="PIRSF000484">
    <property type="entry name" value="NAPRT"/>
    <property type="match status" value="1"/>
</dbReference>
<dbReference type="GO" id="GO:0016763">
    <property type="term" value="F:pentosyltransferase activity"/>
    <property type="evidence" value="ECO:0007669"/>
    <property type="project" value="InterPro"/>
</dbReference>
<dbReference type="Gene3D" id="3.20.20.70">
    <property type="entry name" value="Aldolase class I"/>
    <property type="match status" value="1"/>
</dbReference>
<keyword evidence="4 8" id="KW-0436">Ligase</keyword>
<evidence type="ECO:0000256" key="1">
    <source>
        <dbReference type="ARBA" id="ARBA00004952"/>
    </source>
</evidence>
<dbReference type="Pfam" id="PF02749">
    <property type="entry name" value="QRPTase_N"/>
    <property type="match status" value="1"/>
</dbReference>
<dbReference type="KEGG" id="afri:E3E15_05920"/>